<dbReference type="InterPro" id="IPR020476">
    <property type="entry name" value="Nudix_hydrolase"/>
</dbReference>
<reference evidence="6 7" key="1">
    <citation type="journal article" date="2019" name="Int. J. Syst. Evol. Microbiol.">
        <title>The Global Catalogue of Microorganisms (GCM) 10K type strain sequencing project: providing services to taxonomists for standard genome sequencing and annotation.</title>
        <authorList>
            <consortium name="The Broad Institute Genomics Platform"/>
            <consortium name="The Broad Institute Genome Sequencing Center for Infectious Disease"/>
            <person name="Wu L."/>
            <person name="Ma J."/>
        </authorList>
    </citation>
    <scope>NUCLEOTIDE SEQUENCE [LARGE SCALE GENOMIC DNA]</scope>
    <source>
        <strain evidence="6 7">JCM 6307</strain>
    </source>
</reference>
<dbReference type="InterPro" id="IPR020084">
    <property type="entry name" value="NUDIX_hydrolase_CS"/>
</dbReference>
<organism evidence="6 7">
    <name type="scientific">Streptomyces thermolineatus</name>
    <dbReference type="NCBI Taxonomy" id="44033"/>
    <lineage>
        <taxon>Bacteria</taxon>
        <taxon>Bacillati</taxon>
        <taxon>Actinomycetota</taxon>
        <taxon>Actinomycetes</taxon>
        <taxon>Kitasatosporales</taxon>
        <taxon>Streptomycetaceae</taxon>
        <taxon>Streptomyces</taxon>
    </lineage>
</organism>
<accession>A0ABN3MGU0</accession>
<dbReference type="InterPro" id="IPR015797">
    <property type="entry name" value="NUDIX_hydrolase-like_dom_sf"/>
</dbReference>
<keyword evidence="3 4" id="KW-0378">Hydrolase</keyword>
<protein>
    <recommendedName>
        <fullName evidence="5">Nudix hydrolase domain-containing protein</fullName>
    </recommendedName>
</protein>
<dbReference type="SUPFAM" id="SSF55811">
    <property type="entry name" value="Nudix"/>
    <property type="match status" value="1"/>
</dbReference>
<feature type="domain" description="Nudix hydrolase" evidence="5">
    <location>
        <begin position="33"/>
        <end position="172"/>
    </location>
</feature>
<comment type="similarity">
    <text evidence="2 4">Belongs to the Nudix hydrolase family.</text>
</comment>
<proteinExistence type="inferred from homology"/>
<evidence type="ECO:0000313" key="6">
    <source>
        <dbReference type="EMBL" id="GAA2500688.1"/>
    </source>
</evidence>
<dbReference type="InterPro" id="IPR000086">
    <property type="entry name" value="NUDIX_hydrolase_dom"/>
</dbReference>
<comment type="caution">
    <text evidence="6">The sequence shown here is derived from an EMBL/GenBank/DDBJ whole genome shotgun (WGS) entry which is preliminary data.</text>
</comment>
<dbReference type="PANTHER" id="PTHR43046:SF14">
    <property type="entry name" value="MUTT_NUDIX FAMILY PROTEIN"/>
    <property type="match status" value="1"/>
</dbReference>
<evidence type="ECO:0000259" key="5">
    <source>
        <dbReference type="PROSITE" id="PS51462"/>
    </source>
</evidence>
<dbReference type="Pfam" id="PF00293">
    <property type="entry name" value="NUDIX"/>
    <property type="match status" value="1"/>
</dbReference>
<keyword evidence="7" id="KW-1185">Reference proteome</keyword>
<dbReference type="PRINTS" id="PR00502">
    <property type="entry name" value="NUDIXFAMILY"/>
</dbReference>
<gene>
    <name evidence="6" type="ORF">GCM10010406_41500</name>
</gene>
<comment type="cofactor">
    <cofactor evidence="1">
        <name>Mg(2+)</name>
        <dbReference type="ChEBI" id="CHEBI:18420"/>
    </cofactor>
</comment>
<dbReference type="PANTHER" id="PTHR43046">
    <property type="entry name" value="GDP-MANNOSE MANNOSYL HYDROLASE"/>
    <property type="match status" value="1"/>
</dbReference>
<evidence type="ECO:0000256" key="4">
    <source>
        <dbReference type="RuleBase" id="RU003476"/>
    </source>
</evidence>
<sequence length="184" mass="19996">MRSEQTGQSDPPALTTDIFWHQGVGTEMNTSVMNSRNAVCVIVHDKDADTIAAVLYAARNWSPQPAWTLPGGKAEPGEALDEAAARELKEETGLLVNPADLALVHVIHVEQGWDQAGQFILFVFATNTWTGELTNTEPDKHLTAEWVAANRLPAPSFPTTTQALAAYRDGGPFFSRYGWSSTAT</sequence>
<evidence type="ECO:0000256" key="1">
    <source>
        <dbReference type="ARBA" id="ARBA00001946"/>
    </source>
</evidence>
<dbReference type="PROSITE" id="PS00893">
    <property type="entry name" value="NUDIX_BOX"/>
    <property type="match status" value="1"/>
</dbReference>
<dbReference type="PROSITE" id="PS51462">
    <property type="entry name" value="NUDIX"/>
    <property type="match status" value="1"/>
</dbReference>
<dbReference type="Proteomes" id="UP001501358">
    <property type="component" value="Unassembled WGS sequence"/>
</dbReference>
<name>A0ABN3MGU0_9ACTN</name>
<evidence type="ECO:0000256" key="2">
    <source>
        <dbReference type="ARBA" id="ARBA00005582"/>
    </source>
</evidence>
<dbReference type="EMBL" id="BAAATA010000028">
    <property type="protein sequence ID" value="GAA2500688.1"/>
    <property type="molecule type" value="Genomic_DNA"/>
</dbReference>
<evidence type="ECO:0000313" key="7">
    <source>
        <dbReference type="Proteomes" id="UP001501358"/>
    </source>
</evidence>
<evidence type="ECO:0000256" key="3">
    <source>
        <dbReference type="ARBA" id="ARBA00022801"/>
    </source>
</evidence>
<dbReference type="Gene3D" id="3.90.79.10">
    <property type="entry name" value="Nucleoside Triphosphate Pyrophosphohydrolase"/>
    <property type="match status" value="1"/>
</dbReference>